<dbReference type="EMBL" id="CP015199">
    <property type="protein sequence ID" value="ANF49044.1"/>
    <property type="molecule type" value="Genomic_DNA"/>
</dbReference>
<proteinExistence type="predicted"/>
<keyword evidence="2" id="KW-1185">Reference proteome</keyword>
<dbReference type="Proteomes" id="UP000077824">
    <property type="component" value="Chromosome"/>
</dbReference>
<organism evidence="1 2">
    <name type="scientific">Chryseobacterium glaciei</name>
    <dbReference type="NCBI Taxonomy" id="1685010"/>
    <lineage>
        <taxon>Bacteria</taxon>
        <taxon>Pseudomonadati</taxon>
        <taxon>Bacteroidota</taxon>
        <taxon>Flavobacteriia</taxon>
        <taxon>Flavobacteriales</taxon>
        <taxon>Weeksellaceae</taxon>
        <taxon>Chryseobacterium group</taxon>
        <taxon>Chryseobacterium</taxon>
    </lineage>
</organism>
<dbReference type="KEGG" id="chh:A0O34_00050"/>
<name>A0A172XQ55_9FLAO</name>
<evidence type="ECO:0000313" key="2">
    <source>
        <dbReference type="Proteomes" id="UP000077824"/>
    </source>
</evidence>
<accession>A0A172XQ55</accession>
<dbReference type="AlphaFoldDB" id="A0A172XQ55"/>
<reference evidence="1 2" key="1">
    <citation type="submission" date="2016-04" db="EMBL/GenBank/DDBJ databases">
        <title>Complete Genome Sequence of Chryseobacterium sp. IHBB 10212.</title>
        <authorList>
            <person name="Pal M."/>
            <person name="Swarnkar M.K."/>
            <person name="Kaushal K."/>
            <person name="Chhibber S."/>
            <person name="Singh A.K."/>
            <person name="Gulati A."/>
        </authorList>
    </citation>
    <scope>NUCLEOTIDE SEQUENCE [LARGE SCALE GENOMIC DNA]</scope>
    <source>
        <strain evidence="1 2">IHBB 10212</strain>
    </source>
</reference>
<protein>
    <submittedName>
        <fullName evidence="1">Uncharacterized protein</fullName>
    </submittedName>
</protein>
<sequence>MAQKIGLNDRVNIQLPPKVEKISNANVAVVAKQNDIKLAVLPNSENKSTYIKDDVIITLFASKKKEQVDLVKLKKGLDEWGKTLAGYSSKIIEVNGNKFLITQNNTESKIRFYGTNPEGTSSVNGLLEFNERSKSKAGTTLESLMPSISFDK</sequence>
<evidence type="ECO:0000313" key="1">
    <source>
        <dbReference type="EMBL" id="ANF49044.1"/>
    </source>
</evidence>
<gene>
    <name evidence="1" type="ORF">A0O34_00050</name>
</gene>